<evidence type="ECO:0000256" key="1">
    <source>
        <dbReference type="SAM" id="MobiDB-lite"/>
    </source>
</evidence>
<dbReference type="EMBL" id="LFZO01000911">
    <property type="protein sequence ID" value="KXS95110.1"/>
    <property type="molecule type" value="Genomic_DNA"/>
</dbReference>
<gene>
    <name evidence="2" type="ORF">AC579_3007</name>
</gene>
<accession>A0A139GY45</accession>
<comment type="caution">
    <text evidence="2">The sequence shown here is derived from an EMBL/GenBank/DDBJ whole genome shotgun (WGS) entry which is preliminary data.</text>
</comment>
<reference evidence="2 3" key="1">
    <citation type="submission" date="2015-07" db="EMBL/GenBank/DDBJ databases">
        <title>Comparative genomics of the Sigatoka disease complex on banana suggests a link between parallel evolutionary changes in Pseudocercospora fijiensis and Pseudocercospora eumusae and increased virulence on the banana host.</title>
        <authorList>
            <person name="Chang T.-C."/>
            <person name="Salvucci A."/>
            <person name="Crous P.W."/>
            <person name="Stergiopoulos I."/>
        </authorList>
    </citation>
    <scope>NUCLEOTIDE SEQUENCE [LARGE SCALE GENOMIC DNA]</scope>
    <source>
        <strain evidence="2 3">CBS 116634</strain>
    </source>
</reference>
<keyword evidence="3" id="KW-1185">Reference proteome</keyword>
<protein>
    <submittedName>
        <fullName evidence="2">Uncharacterized protein</fullName>
    </submittedName>
</protein>
<sequence>MALFVPRTYKDLLKWTDDYELEHLSYAPQNEELWSHWAEFLNIVTFSTDLSGPQRTTIIGSQFGQTGARQPSLLDSASLSSSHAIGIFCHTPSEWSATRNTVGLRAWLEAEYSLRAPVRPRDLSVHAAGSSGQLAAHPGPESRPEAYLPEEIGPKELGMASSQQVIGAAEKLRQYAKKEASQGMGCSFAFASET</sequence>
<dbReference type="OrthoDB" id="545169at2759"/>
<name>A0A139GY45_9PEZI</name>
<organism evidence="2 3">
    <name type="scientific">Pseudocercospora musae</name>
    <dbReference type="NCBI Taxonomy" id="113226"/>
    <lineage>
        <taxon>Eukaryota</taxon>
        <taxon>Fungi</taxon>
        <taxon>Dikarya</taxon>
        <taxon>Ascomycota</taxon>
        <taxon>Pezizomycotina</taxon>
        <taxon>Dothideomycetes</taxon>
        <taxon>Dothideomycetidae</taxon>
        <taxon>Mycosphaerellales</taxon>
        <taxon>Mycosphaerellaceae</taxon>
        <taxon>Pseudocercospora</taxon>
    </lineage>
</organism>
<feature type="region of interest" description="Disordered" evidence="1">
    <location>
        <begin position="126"/>
        <end position="147"/>
    </location>
</feature>
<dbReference type="AlphaFoldDB" id="A0A139GY45"/>
<proteinExistence type="predicted"/>
<evidence type="ECO:0000313" key="2">
    <source>
        <dbReference type="EMBL" id="KXS95110.1"/>
    </source>
</evidence>
<evidence type="ECO:0000313" key="3">
    <source>
        <dbReference type="Proteomes" id="UP000073492"/>
    </source>
</evidence>
<dbReference type="Proteomes" id="UP000073492">
    <property type="component" value="Unassembled WGS sequence"/>
</dbReference>